<organism evidence="2 3">
    <name type="scientific">Paramecium sonneborni</name>
    <dbReference type="NCBI Taxonomy" id="65129"/>
    <lineage>
        <taxon>Eukaryota</taxon>
        <taxon>Sar</taxon>
        <taxon>Alveolata</taxon>
        <taxon>Ciliophora</taxon>
        <taxon>Intramacronucleata</taxon>
        <taxon>Oligohymenophorea</taxon>
        <taxon>Peniculida</taxon>
        <taxon>Parameciidae</taxon>
        <taxon>Paramecium</taxon>
    </lineage>
</organism>
<keyword evidence="1" id="KW-0175">Coiled coil</keyword>
<comment type="caution">
    <text evidence="2">The sequence shown here is derived from an EMBL/GenBank/DDBJ whole genome shotgun (WGS) entry which is preliminary data.</text>
</comment>
<evidence type="ECO:0000313" key="2">
    <source>
        <dbReference type="EMBL" id="CAD8129104.1"/>
    </source>
</evidence>
<accession>A0A8S1RRW0</accession>
<evidence type="ECO:0000313" key="3">
    <source>
        <dbReference type="Proteomes" id="UP000692954"/>
    </source>
</evidence>
<gene>
    <name evidence="2" type="ORF">PSON_ATCC_30995.1.T2070025</name>
</gene>
<dbReference type="AlphaFoldDB" id="A0A8S1RRW0"/>
<feature type="coiled-coil region" evidence="1">
    <location>
        <begin position="117"/>
        <end position="151"/>
    </location>
</feature>
<sequence>MLFKLLKQYYNAVKLNNQLIKCFILSLPNTLNHLSNIFCFVLDSLIISNLSCDWYINLSQKNKLSDINIGYWKINAVNQRICKLNIVDEKLSELFTQSQHDVKQLKNCLAKVDTQMNEDQKLKYQQANNHLEMIKSEFIKLQQELHHSQQQSIQDTQRYPQQLTNQLYLIMSSKEKINSQIKLIKAYNNKLIPQTFDTLIQKLIQFKNCQY</sequence>
<proteinExistence type="predicted"/>
<keyword evidence="3" id="KW-1185">Reference proteome</keyword>
<dbReference type="EMBL" id="CAJJDN010000207">
    <property type="protein sequence ID" value="CAD8129104.1"/>
    <property type="molecule type" value="Genomic_DNA"/>
</dbReference>
<evidence type="ECO:0000256" key="1">
    <source>
        <dbReference type="SAM" id="Coils"/>
    </source>
</evidence>
<name>A0A8S1RRW0_9CILI</name>
<protein>
    <submittedName>
        <fullName evidence="2">Uncharacterized protein</fullName>
    </submittedName>
</protein>
<reference evidence="2" key="1">
    <citation type="submission" date="2021-01" db="EMBL/GenBank/DDBJ databases">
        <authorList>
            <consortium name="Genoscope - CEA"/>
            <person name="William W."/>
        </authorList>
    </citation>
    <scope>NUCLEOTIDE SEQUENCE</scope>
</reference>
<dbReference type="Proteomes" id="UP000692954">
    <property type="component" value="Unassembled WGS sequence"/>
</dbReference>